<keyword evidence="1" id="KW-0175">Coiled coil</keyword>
<gene>
    <name evidence="2" type="ORF">S03H2_28513</name>
</gene>
<feature type="non-terminal residue" evidence="2">
    <location>
        <position position="1"/>
    </location>
</feature>
<feature type="coiled-coil region" evidence="1">
    <location>
        <begin position="173"/>
        <end position="207"/>
    </location>
</feature>
<dbReference type="EMBL" id="BARU01017177">
    <property type="protein sequence ID" value="GAH57271.1"/>
    <property type="molecule type" value="Genomic_DNA"/>
</dbReference>
<accession>X1GH71</accession>
<protein>
    <submittedName>
        <fullName evidence="2">Uncharacterized protein</fullName>
    </submittedName>
</protein>
<proteinExistence type="predicted"/>
<sequence length="209" mass="24353">KGISTLQKDFKFSIKEKLNELDMYIDDKFEEFDSDQEYFRDIFNNIKTDLEEQFNVLFEQKINDNLNSKFTKFNEQTEVLTKNNVKGLECSDILKQQKSVLESLSDKLGSIKNLTPEILNKSIEDSSEKFTKNTNKVIGNFINLNKETKNFLSDLKAAIILLESSKTPLQNKLATQDVEIKTLQKNITELKKENQDLLNKIEKLEIREE</sequence>
<evidence type="ECO:0000313" key="2">
    <source>
        <dbReference type="EMBL" id="GAH57271.1"/>
    </source>
</evidence>
<comment type="caution">
    <text evidence="2">The sequence shown here is derived from an EMBL/GenBank/DDBJ whole genome shotgun (WGS) entry which is preliminary data.</text>
</comment>
<evidence type="ECO:0000256" key="1">
    <source>
        <dbReference type="SAM" id="Coils"/>
    </source>
</evidence>
<organism evidence="2">
    <name type="scientific">marine sediment metagenome</name>
    <dbReference type="NCBI Taxonomy" id="412755"/>
    <lineage>
        <taxon>unclassified sequences</taxon>
        <taxon>metagenomes</taxon>
        <taxon>ecological metagenomes</taxon>
    </lineage>
</organism>
<dbReference type="AlphaFoldDB" id="X1GH71"/>
<name>X1GH71_9ZZZZ</name>
<reference evidence="2" key="1">
    <citation type="journal article" date="2014" name="Front. Microbiol.">
        <title>High frequency of phylogenetically diverse reductive dehalogenase-homologous genes in deep subseafloor sedimentary metagenomes.</title>
        <authorList>
            <person name="Kawai M."/>
            <person name="Futagami T."/>
            <person name="Toyoda A."/>
            <person name="Takaki Y."/>
            <person name="Nishi S."/>
            <person name="Hori S."/>
            <person name="Arai W."/>
            <person name="Tsubouchi T."/>
            <person name="Morono Y."/>
            <person name="Uchiyama I."/>
            <person name="Ito T."/>
            <person name="Fujiyama A."/>
            <person name="Inagaki F."/>
            <person name="Takami H."/>
        </authorList>
    </citation>
    <scope>NUCLEOTIDE SEQUENCE</scope>
    <source>
        <strain evidence="2">Expedition CK06-06</strain>
    </source>
</reference>